<keyword evidence="2" id="KW-0812">Transmembrane</keyword>
<proteinExistence type="predicted"/>
<dbReference type="PANTHER" id="PTHR35038:SF8">
    <property type="entry name" value="C-TYPE POLYHEME CYTOCHROME OMCC"/>
    <property type="match status" value="1"/>
</dbReference>
<dbReference type="SUPFAM" id="SSF48695">
    <property type="entry name" value="Multiheme cytochromes"/>
    <property type="match status" value="1"/>
</dbReference>
<dbReference type="EMBL" id="LAZR01043504">
    <property type="protein sequence ID" value="KKL06914.1"/>
    <property type="molecule type" value="Genomic_DNA"/>
</dbReference>
<dbReference type="AlphaFoldDB" id="A0A0F9ABJ3"/>
<gene>
    <name evidence="4" type="ORF">LCGC14_2591280</name>
</gene>
<keyword evidence="2" id="KW-1133">Transmembrane helix</keyword>
<feature type="domain" description="Cytochrome c-552/4" evidence="3">
    <location>
        <begin position="209"/>
        <end position="248"/>
    </location>
</feature>
<dbReference type="InterPro" id="IPR023155">
    <property type="entry name" value="Cyt_c-552/4"/>
</dbReference>
<dbReference type="InterPro" id="IPR051829">
    <property type="entry name" value="Multiheme_Cytochr_ET"/>
</dbReference>
<comment type="caution">
    <text evidence="4">The sequence shown here is derived from an EMBL/GenBank/DDBJ whole genome shotgun (WGS) entry which is preliminary data.</text>
</comment>
<evidence type="ECO:0000256" key="2">
    <source>
        <dbReference type="SAM" id="Phobius"/>
    </source>
</evidence>
<dbReference type="Gene3D" id="1.10.1130.10">
    <property type="entry name" value="Flavocytochrome C3, Chain A"/>
    <property type="match status" value="1"/>
</dbReference>
<feature type="domain" description="Cytochrome c-552/4" evidence="3">
    <location>
        <begin position="81"/>
        <end position="107"/>
    </location>
</feature>
<dbReference type="Pfam" id="PF13435">
    <property type="entry name" value="Cytochrome_C554"/>
    <property type="match status" value="2"/>
</dbReference>
<evidence type="ECO:0000256" key="1">
    <source>
        <dbReference type="ARBA" id="ARBA00022729"/>
    </source>
</evidence>
<evidence type="ECO:0000313" key="4">
    <source>
        <dbReference type="EMBL" id="KKL06914.1"/>
    </source>
</evidence>
<reference evidence="4" key="1">
    <citation type="journal article" date="2015" name="Nature">
        <title>Complex archaea that bridge the gap between prokaryotes and eukaryotes.</title>
        <authorList>
            <person name="Spang A."/>
            <person name="Saw J.H."/>
            <person name="Jorgensen S.L."/>
            <person name="Zaremba-Niedzwiedzka K."/>
            <person name="Martijn J."/>
            <person name="Lind A.E."/>
            <person name="van Eijk R."/>
            <person name="Schleper C."/>
            <person name="Guy L."/>
            <person name="Ettema T.J."/>
        </authorList>
    </citation>
    <scope>NUCLEOTIDE SEQUENCE</scope>
</reference>
<name>A0A0F9ABJ3_9ZZZZ</name>
<protein>
    <recommendedName>
        <fullName evidence="3">Cytochrome c-552/4 domain-containing protein</fullName>
    </recommendedName>
</protein>
<feature type="non-terminal residue" evidence="4">
    <location>
        <position position="325"/>
    </location>
</feature>
<feature type="transmembrane region" description="Helical" evidence="2">
    <location>
        <begin position="41"/>
        <end position="59"/>
    </location>
</feature>
<keyword evidence="2" id="KW-0472">Membrane</keyword>
<evidence type="ECO:0000259" key="3">
    <source>
        <dbReference type="Pfam" id="PF13435"/>
    </source>
</evidence>
<dbReference type="InterPro" id="IPR036280">
    <property type="entry name" value="Multihaem_cyt_sf"/>
</dbReference>
<organism evidence="4">
    <name type="scientific">marine sediment metagenome</name>
    <dbReference type="NCBI Taxonomy" id="412755"/>
    <lineage>
        <taxon>unclassified sequences</taxon>
        <taxon>metagenomes</taxon>
        <taxon>ecological metagenomes</taxon>
    </lineage>
</organism>
<sequence>MKDLGFSFARLACPVAPADGTGAALREKNNIMKNELKNWKITGLIATIVIVLSVPLYLLKDTYIHRPLPEEGPAVFVGREKCKDCHQAAYDKWTDSHHDKSMDVADEDAVLGDFNNAVFDQGGISTRFYRKGKAFFVHTQGPDGKMGDFEITHTFGTYPLQQYLVPFPGGRLQSLTIAWDVVKKKWYLLPNHTNDPKDWLHWTKAGQNWNGMCAECHSTHLKKGYDYKTDTFNTTWAEIDVSCEACHGPGSRHVEWADKPAMARTETANYELVVKTRDMSPREQLDLCARCHARRAVLGDYDHTEKDPMDHMIPQLLNEGLYYPD</sequence>
<keyword evidence="1" id="KW-0732">Signal</keyword>
<accession>A0A0F9ABJ3</accession>
<dbReference type="PANTHER" id="PTHR35038">
    <property type="entry name" value="DISSIMILATORY SULFITE REDUCTASE SIRA"/>
    <property type="match status" value="1"/>
</dbReference>